<protein>
    <submittedName>
        <fullName evidence="2">Uncharacterized protein</fullName>
    </submittedName>
</protein>
<feature type="region of interest" description="Disordered" evidence="1">
    <location>
        <begin position="93"/>
        <end position="113"/>
    </location>
</feature>
<feature type="compositionally biased region" description="Basic and acidic residues" evidence="1">
    <location>
        <begin position="355"/>
        <end position="374"/>
    </location>
</feature>
<dbReference type="EMBL" id="BQNB010020438">
    <property type="protein sequence ID" value="GJT95950.1"/>
    <property type="molecule type" value="Genomic_DNA"/>
</dbReference>
<reference evidence="2" key="2">
    <citation type="submission" date="2022-01" db="EMBL/GenBank/DDBJ databases">
        <authorList>
            <person name="Yamashiro T."/>
            <person name="Shiraishi A."/>
            <person name="Satake H."/>
            <person name="Nakayama K."/>
        </authorList>
    </citation>
    <scope>NUCLEOTIDE SEQUENCE</scope>
</reference>
<keyword evidence="3" id="KW-1185">Reference proteome</keyword>
<organism evidence="2 3">
    <name type="scientific">Tanacetum coccineum</name>
    <dbReference type="NCBI Taxonomy" id="301880"/>
    <lineage>
        <taxon>Eukaryota</taxon>
        <taxon>Viridiplantae</taxon>
        <taxon>Streptophyta</taxon>
        <taxon>Embryophyta</taxon>
        <taxon>Tracheophyta</taxon>
        <taxon>Spermatophyta</taxon>
        <taxon>Magnoliopsida</taxon>
        <taxon>eudicotyledons</taxon>
        <taxon>Gunneridae</taxon>
        <taxon>Pentapetalae</taxon>
        <taxon>asterids</taxon>
        <taxon>campanulids</taxon>
        <taxon>Asterales</taxon>
        <taxon>Asteraceae</taxon>
        <taxon>Asteroideae</taxon>
        <taxon>Anthemideae</taxon>
        <taxon>Anthemidinae</taxon>
        <taxon>Tanacetum</taxon>
    </lineage>
</organism>
<feature type="region of interest" description="Disordered" evidence="1">
    <location>
        <begin position="355"/>
        <end position="397"/>
    </location>
</feature>
<accession>A0ABQ5I7A5</accession>
<reference evidence="2" key="1">
    <citation type="journal article" date="2022" name="Int. J. Mol. Sci.">
        <title>Draft Genome of Tanacetum Coccineum: Genomic Comparison of Closely Related Tanacetum-Family Plants.</title>
        <authorList>
            <person name="Yamashiro T."/>
            <person name="Shiraishi A."/>
            <person name="Nakayama K."/>
            <person name="Satake H."/>
        </authorList>
    </citation>
    <scope>NUCLEOTIDE SEQUENCE</scope>
</reference>
<name>A0ABQ5I7A5_9ASTR</name>
<evidence type="ECO:0000313" key="2">
    <source>
        <dbReference type="EMBL" id="GJT95950.1"/>
    </source>
</evidence>
<feature type="compositionally biased region" description="Polar residues" evidence="1">
    <location>
        <begin position="379"/>
        <end position="395"/>
    </location>
</feature>
<evidence type="ECO:0000313" key="3">
    <source>
        <dbReference type="Proteomes" id="UP001151760"/>
    </source>
</evidence>
<comment type="caution">
    <text evidence="2">The sequence shown here is derived from an EMBL/GenBank/DDBJ whole genome shotgun (WGS) entry which is preliminary data.</text>
</comment>
<proteinExistence type="predicted"/>
<feature type="compositionally biased region" description="Pro residues" evidence="1">
    <location>
        <begin position="93"/>
        <end position="107"/>
    </location>
</feature>
<evidence type="ECO:0000256" key="1">
    <source>
        <dbReference type="SAM" id="MobiDB-lite"/>
    </source>
</evidence>
<sequence>MVVNFLSKDSSPGNARNRTIVATSTTEAEYVAAANLFVDRVVVQINCWDSGQEHGSSSNQPHLLHLHLFINNTKHLSQHLHLHLTLFIHTTPTPIPTSTSPPPPPETEPSTDEHIYEEQSPVYYHFLPSQAQAPTNHGKCNSELCQEVKEVGTGLVTLLQQRHMLQGGNYEEEIGPNTLDAAKLSQGCLFKSRSIDKEGRYKRRKESIGKKVVSSLDFQEDNTGAEKVNAASIEVNTASKVNTGSIELNTVIEQVKKLQRKTKEQDLYKRKPSLQIAIRLVPYKRKRSCKQFTFGCSSRTRIAEEEELTASTEEKKRLKLSTEEACFGSEHQGGRTLLRKCVDFRGIQERYSKRLKEDKDDEAKVDEPHKEAYKRTKNKYSQNSKELASPEQTATGKGISNPLMAVMVCQKPYGIQLTNVSSTERVNTPGSDENRLKLYDLMYKIVKVADARVKD</sequence>
<gene>
    <name evidence="2" type="ORF">Tco_1091468</name>
</gene>
<dbReference type="Proteomes" id="UP001151760">
    <property type="component" value="Unassembled WGS sequence"/>
</dbReference>